<gene>
    <name evidence="2" type="ORF">EHO51_17050</name>
</gene>
<accession>A0A3G8M8Q2</accession>
<dbReference type="RefSeq" id="WP_124739851.1">
    <property type="nucleotide sequence ID" value="NZ_CP034086.1"/>
</dbReference>
<dbReference type="AlphaFoldDB" id="A0A3G8M8Q2"/>
<evidence type="ECO:0000256" key="1">
    <source>
        <dbReference type="SAM" id="Phobius"/>
    </source>
</evidence>
<feature type="transmembrane region" description="Helical" evidence="1">
    <location>
        <begin position="20"/>
        <end position="39"/>
    </location>
</feature>
<dbReference type="KEGG" id="mros:EHO51_17050"/>
<keyword evidence="1" id="KW-0472">Membrane</keyword>
<reference evidence="2 3" key="1">
    <citation type="submission" date="2018-11" db="EMBL/GenBank/DDBJ databases">
        <title>Genome squencing of methanotrophic bacteria isolated from alkaline groundwater in Korea.</title>
        <authorList>
            <person name="Nguyen L.N."/>
        </authorList>
    </citation>
    <scope>NUCLEOTIDE SEQUENCE [LARGE SCALE GENOMIC DNA]</scope>
    <source>
        <strain evidence="2 3">GW6</strain>
    </source>
</reference>
<sequence length="91" mass="10121">MSSAIYSTPDLRATEFKFQLLLGVLFPAFLVATAAQRLLQRARSHGEARRPSTASVVAEAREHMLIVISYALIARAMLQSFARESRAERLS</sequence>
<evidence type="ECO:0000313" key="2">
    <source>
        <dbReference type="EMBL" id="AZG78301.1"/>
    </source>
</evidence>
<dbReference type="Proteomes" id="UP000273982">
    <property type="component" value="Chromosome"/>
</dbReference>
<keyword evidence="1" id="KW-0812">Transmembrane</keyword>
<dbReference type="EMBL" id="CP034086">
    <property type="protein sequence ID" value="AZG78301.1"/>
    <property type="molecule type" value="Genomic_DNA"/>
</dbReference>
<protein>
    <submittedName>
        <fullName evidence="2">Uncharacterized protein</fullName>
    </submittedName>
</protein>
<keyword evidence="1" id="KW-1133">Transmembrane helix</keyword>
<proteinExistence type="predicted"/>
<name>A0A3G8M8Q2_9HYPH</name>
<organism evidence="2 3">
    <name type="scientific">Methylocystis rosea</name>
    <dbReference type="NCBI Taxonomy" id="173366"/>
    <lineage>
        <taxon>Bacteria</taxon>
        <taxon>Pseudomonadati</taxon>
        <taxon>Pseudomonadota</taxon>
        <taxon>Alphaproteobacteria</taxon>
        <taxon>Hyphomicrobiales</taxon>
        <taxon>Methylocystaceae</taxon>
        <taxon>Methylocystis</taxon>
    </lineage>
</organism>
<evidence type="ECO:0000313" key="3">
    <source>
        <dbReference type="Proteomes" id="UP000273982"/>
    </source>
</evidence>